<evidence type="ECO:0000313" key="2">
    <source>
        <dbReference type="Proteomes" id="UP000265848"/>
    </source>
</evidence>
<dbReference type="Proteomes" id="UP000265848">
    <property type="component" value="Unassembled WGS sequence"/>
</dbReference>
<organism evidence="1 2">
    <name type="scientific">Pseudooceanicola sediminis</name>
    <dbReference type="NCBI Taxonomy" id="2211117"/>
    <lineage>
        <taxon>Bacteria</taxon>
        <taxon>Pseudomonadati</taxon>
        <taxon>Pseudomonadota</taxon>
        <taxon>Alphaproteobacteria</taxon>
        <taxon>Rhodobacterales</taxon>
        <taxon>Paracoccaceae</taxon>
        <taxon>Pseudooceanicola</taxon>
    </lineage>
</organism>
<dbReference type="AlphaFoldDB" id="A0A399JB91"/>
<comment type="caution">
    <text evidence="1">The sequence shown here is derived from an EMBL/GenBank/DDBJ whole genome shotgun (WGS) entry which is preliminary data.</text>
</comment>
<dbReference type="Pfam" id="PF06748">
    <property type="entry name" value="DUF1217"/>
    <property type="match status" value="4"/>
</dbReference>
<reference evidence="1 2" key="1">
    <citation type="submission" date="2018-08" db="EMBL/GenBank/DDBJ databases">
        <title>Pseudooceanicola sediminis CY03 in the family Rhodobacteracea.</title>
        <authorList>
            <person name="Zhang Y.-J."/>
        </authorList>
    </citation>
    <scope>NUCLEOTIDE SEQUENCE [LARGE SCALE GENOMIC DNA]</scope>
    <source>
        <strain evidence="1 2">CY03</strain>
    </source>
</reference>
<gene>
    <name evidence="1" type="ORF">DL237_04245</name>
</gene>
<protein>
    <submittedName>
        <fullName evidence="1">DUF1217 domain-containing protein</fullName>
    </submittedName>
</protein>
<dbReference type="EMBL" id="QWJJ01000003">
    <property type="protein sequence ID" value="RII39916.1"/>
    <property type="molecule type" value="Genomic_DNA"/>
</dbReference>
<dbReference type="InterPro" id="IPR010626">
    <property type="entry name" value="DUF1217"/>
</dbReference>
<dbReference type="OrthoDB" id="7824597at2"/>
<name>A0A399JB91_9RHOB</name>
<dbReference type="RefSeq" id="WP_119397796.1">
    <property type="nucleotide sequence ID" value="NZ_QWJJ01000003.1"/>
</dbReference>
<dbReference type="InterPro" id="IPR023157">
    <property type="entry name" value="AGR-C-984p-like_sf"/>
</dbReference>
<evidence type="ECO:0000313" key="1">
    <source>
        <dbReference type="EMBL" id="RII39916.1"/>
    </source>
</evidence>
<accession>A0A399JB91</accession>
<dbReference type="Gene3D" id="1.10.3700.10">
    <property type="entry name" value="AGR C 984p-like"/>
    <property type="match status" value="2"/>
</dbReference>
<proteinExistence type="predicted"/>
<keyword evidence="2" id="KW-1185">Reference proteome</keyword>
<sequence length="538" mass="58879">MFTPTAMGTGVSGYEFLMRTRDRQQQLLAQSAPIARDTEQFKSKLKDIQTSDQLMDDRAMLRVALGAFGLDEDINNRAFIKKILDSDLTDGKSLANRLADKRYLAFAKAFNFAGEGGPSLTSTKSAEEVSAQLASIQTADDLLNDPSLLRATLKTFGLEDDRTNTYFLQQVLNSDLGDENSFANRLSDPRYVALAEAFDLAGKARDRDSLYGFATLFADKAADIRTPEALMDEPELLAAALQIFGLQADADDPELIEAVLASDLTDDTSVANTLEDKRYAALANVFDFAAMAEADADPNAEAFTSTLQKVVKTVSARTSQVETPADLFKDISLMLATFEFFDLPSRSDSVPFASRILGSDRNSPTSLLNVYPDQRYRAFADAFNFKDQDAGRTYPAGFAETVVENYLDRQFEIEIGNADPTLRIALSLERDMAQVIAGASTNSSRWYGVLASKPLREVFETAFQLPASFSALDIDRQSAELQARSERLFGTSNVTELAETEALHDVRRRYLLLSNVSSGGAMSSASIVATLLGGSEEQ</sequence>
<dbReference type="SUPFAM" id="SSF158837">
    <property type="entry name" value="AGR C 984p-like"/>
    <property type="match status" value="4"/>
</dbReference>